<dbReference type="SMART" id="SM00336">
    <property type="entry name" value="BBOX"/>
    <property type="match status" value="1"/>
</dbReference>
<dbReference type="Gene3D" id="2.60.120.920">
    <property type="match status" value="1"/>
</dbReference>
<dbReference type="InterPro" id="IPR006574">
    <property type="entry name" value="PRY"/>
</dbReference>
<dbReference type="Proteomes" id="UP000008672">
    <property type="component" value="Unassembled WGS sequence"/>
</dbReference>
<dbReference type="SUPFAM" id="SSF57845">
    <property type="entry name" value="B-box zinc-binding domain"/>
    <property type="match status" value="1"/>
</dbReference>
<evidence type="ECO:0000259" key="7">
    <source>
        <dbReference type="PROSITE" id="PS50119"/>
    </source>
</evidence>
<dbReference type="InterPro" id="IPR027370">
    <property type="entry name" value="Znf-RING_euk"/>
</dbReference>
<evidence type="ECO:0008006" key="11">
    <source>
        <dbReference type="Google" id="ProtNLM"/>
    </source>
</evidence>
<evidence type="ECO:0000256" key="4">
    <source>
        <dbReference type="PROSITE-ProRule" id="PRU00024"/>
    </source>
</evidence>
<dbReference type="GO" id="GO:0008270">
    <property type="term" value="F:zinc ion binding"/>
    <property type="evidence" value="ECO:0007669"/>
    <property type="project" value="UniProtKB-KW"/>
</dbReference>
<keyword evidence="3" id="KW-0862">Zinc</keyword>
<feature type="coiled-coil region" evidence="5">
    <location>
        <begin position="133"/>
        <end position="207"/>
    </location>
</feature>
<dbReference type="FunCoup" id="H2ZZ38">
    <property type="interactions" value="2163"/>
</dbReference>
<dbReference type="SMART" id="SM00589">
    <property type="entry name" value="PRY"/>
    <property type="match status" value="1"/>
</dbReference>
<dbReference type="Pfam" id="PF13765">
    <property type="entry name" value="PRY"/>
    <property type="match status" value="1"/>
</dbReference>
<evidence type="ECO:0000313" key="9">
    <source>
        <dbReference type="Ensembl" id="ENSLACP00000002659.1"/>
    </source>
</evidence>
<sequence length="490" mass="56469">EMTCSVCQELFKDPVMTRCGHNFCRCVCEYWKGNTFSACPICRADSAISDLITNHTLRNIVDTYKKEGKKPKEESESVCSQHKKVLELYCLEDQEAICVICEKSRKHKNHEFLPIEEAAQEFKQELKESLKPLKDTQRKIAELKEKYRGNLSNIHDQADKTEKQIKEDFVKLHRFLHEEEKNLLADLKKEKKEKEQKMRAMEESIEHDLTSVSKIIKYIQQKIDEEDQIFLKDIRIQFQKVQRWYRGSLPLLLPRDIPAMSNIAVKTVEQLQNQKTNEKIEGTTENDLNLPNISTSCSKTKGNRASKLLKNILMTVTLDPNTAHPRLTLSEDLTAVTDGSTRRKDLPDNPERFDYCVMVLGSEGFTSGRHSWVVNVGNKTDWDLGVARESAKRKGEITLSPKLGYWTLVLRDGGKYSAGTDGWTRLKLEKSLKKVLVCVDYEAGKVSFYNADDMSHIYTFTDNFTEKIFPFFCPCYNSDGKNGEPLRIRP</sequence>
<keyword evidence="2 4" id="KW-0863">Zinc-finger</keyword>
<dbReference type="EMBL" id="AFYH01203679">
    <property type="status" value="NOT_ANNOTATED_CDS"/>
    <property type="molecule type" value="Genomic_DNA"/>
</dbReference>
<proteinExistence type="predicted"/>
<keyword evidence="1" id="KW-0479">Metal-binding</keyword>
<reference evidence="9" key="3">
    <citation type="submission" date="2025-09" db="UniProtKB">
        <authorList>
            <consortium name="Ensembl"/>
        </authorList>
    </citation>
    <scope>IDENTIFICATION</scope>
</reference>
<dbReference type="PROSITE" id="PS50089">
    <property type="entry name" value="ZF_RING_2"/>
    <property type="match status" value="1"/>
</dbReference>
<dbReference type="PROSITE" id="PS50188">
    <property type="entry name" value="B302_SPRY"/>
    <property type="match status" value="1"/>
</dbReference>
<dbReference type="CDD" id="cd13733">
    <property type="entry name" value="SPRY_PRY_C-I_1"/>
    <property type="match status" value="1"/>
</dbReference>
<feature type="domain" description="RING-type" evidence="6">
    <location>
        <begin position="4"/>
        <end position="43"/>
    </location>
</feature>
<dbReference type="InterPro" id="IPR013083">
    <property type="entry name" value="Znf_RING/FYVE/PHD"/>
</dbReference>
<feature type="domain" description="B box-type" evidence="7">
    <location>
        <begin position="74"/>
        <end position="115"/>
    </location>
</feature>
<dbReference type="PROSITE" id="PS50119">
    <property type="entry name" value="ZF_BBOX"/>
    <property type="match status" value="1"/>
</dbReference>
<evidence type="ECO:0000256" key="2">
    <source>
        <dbReference type="ARBA" id="ARBA00022771"/>
    </source>
</evidence>
<evidence type="ECO:0000256" key="1">
    <source>
        <dbReference type="ARBA" id="ARBA00022723"/>
    </source>
</evidence>
<evidence type="ECO:0000313" key="10">
    <source>
        <dbReference type="Proteomes" id="UP000008672"/>
    </source>
</evidence>
<evidence type="ECO:0000259" key="8">
    <source>
        <dbReference type="PROSITE" id="PS50188"/>
    </source>
</evidence>
<dbReference type="Bgee" id="ENSLACG00000002380">
    <property type="expression patterns" value="Expressed in muscle tissue and 1 other cell type or tissue"/>
</dbReference>
<dbReference type="InterPro" id="IPR050143">
    <property type="entry name" value="TRIM/RBCC"/>
</dbReference>
<dbReference type="AlphaFoldDB" id="H2ZZ38"/>
<feature type="domain" description="B30.2/SPRY" evidence="8">
    <location>
        <begin position="296"/>
        <end position="490"/>
    </location>
</feature>
<dbReference type="InterPro" id="IPR001841">
    <property type="entry name" value="Znf_RING"/>
</dbReference>
<keyword evidence="5" id="KW-0175">Coiled coil</keyword>
<dbReference type="Pfam" id="PF13445">
    <property type="entry name" value="zf-RING_UBOX"/>
    <property type="match status" value="1"/>
</dbReference>
<accession>H2ZZ38</accession>
<dbReference type="InParanoid" id="H2ZZ38"/>
<evidence type="ECO:0000259" key="6">
    <source>
        <dbReference type="PROSITE" id="PS50089"/>
    </source>
</evidence>
<dbReference type="EMBL" id="AFYH01203680">
    <property type="status" value="NOT_ANNOTATED_CDS"/>
    <property type="molecule type" value="Genomic_DNA"/>
</dbReference>
<protein>
    <recommendedName>
        <fullName evidence="11">Tripartite motif containing 69</fullName>
    </recommendedName>
</protein>
<dbReference type="PRINTS" id="PR01407">
    <property type="entry name" value="BUTYPHLNCDUF"/>
</dbReference>
<dbReference type="SUPFAM" id="SSF57850">
    <property type="entry name" value="RING/U-box"/>
    <property type="match status" value="1"/>
</dbReference>
<dbReference type="Gene3D" id="3.30.40.10">
    <property type="entry name" value="Zinc/RING finger domain, C3HC4 (zinc finger)"/>
    <property type="match status" value="1"/>
</dbReference>
<dbReference type="Pfam" id="PF00643">
    <property type="entry name" value="zf-B_box"/>
    <property type="match status" value="1"/>
</dbReference>
<dbReference type="OMA" id="AICVICE"/>
<dbReference type="Ensembl" id="ENSLACT00000002681.1">
    <property type="protein sequence ID" value="ENSLACP00000002659.1"/>
    <property type="gene ID" value="ENSLACG00000002380.1"/>
</dbReference>
<dbReference type="SMART" id="SM00449">
    <property type="entry name" value="SPRY"/>
    <property type="match status" value="1"/>
</dbReference>
<dbReference type="Gene3D" id="3.30.160.60">
    <property type="entry name" value="Classic Zinc Finger"/>
    <property type="match status" value="1"/>
</dbReference>
<dbReference type="InterPro" id="IPR001870">
    <property type="entry name" value="B30.2/SPRY"/>
</dbReference>
<dbReference type="SMART" id="SM00184">
    <property type="entry name" value="RING"/>
    <property type="match status" value="1"/>
</dbReference>
<dbReference type="InterPro" id="IPR043136">
    <property type="entry name" value="B30.2/SPRY_sf"/>
</dbReference>
<dbReference type="InterPro" id="IPR013320">
    <property type="entry name" value="ConA-like_dom_sf"/>
</dbReference>
<dbReference type="FunFam" id="2.60.120.920:FF:000004">
    <property type="entry name" value="Butyrophilin subfamily 1 member A1"/>
    <property type="match status" value="1"/>
</dbReference>
<reference evidence="10" key="1">
    <citation type="submission" date="2011-08" db="EMBL/GenBank/DDBJ databases">
        <title>The draft genome of Latimeria chalumnae.</title>
        <authorList>
            <person name="Di Palma F."/>
            <person name="Alfoldi J."/>
            <person name="Johnson J."/>
            <person name="Berlin A."/>
            <person name="Gnerre S."/>
            <person name="Jaffe D."/>
            <person name="MacCallum I."/>
            <person name="Young S."/>
            <person name="Walker B.J."/>
            <person name="Lander E."/>
            <person name="Lindblad-Toh K."/>
        </authorList>
    </citation>
    <scope>NUCLEOTIDE SEQUENCE [LARGE SCALE GENOMIC DNA]</scope>
    <source>
        <strain evidence="10">Wild caught</strain>
    </source>
</reference>
<evidence type="ECO:0000256" key="5">
    <source>
        <dbReference type="SAM" id="Coils"/>
    </source>
</evidence>
<dbReference type="InterPro" id="IPR000315">
    <property type="entry name" value="Znf_B-box"/>
</dbReference>
<organism evidence="9 10">
    <name type="scientific">Latimeria chalumnae</name>
    <name type="common">Coelacanth</name>
    <dbReference type="NCBI Taxonomy" id="7897"/>
    <lineage>
        <taxon>Eukaryota</taxon>
        <taxon>Metazoa</taxon>
        <taxon>Chordata</taxon>
        <taxon>Craniata</taxon>
        <taxon>Vertebrata</taxon>
        <taxon>Euteleostomi</taxon>
        <taxon>Coelacanthiformes</taxon>
        <taxon>Coelacanthidae</taxon>
        <taxon>Latimeria</taxon>
    </lineage>
</organism>
<keyword evidence="10" id="KW-1185">Reference proteome</keyword>
<dbReference type="eggNOG" id="KOG2177">
    <property type="taxonomic scope" value="Eukaryota"/>
</dbReference>
<name>H2ZZ38_LATCH</name>
<dbReference type="SUPFAM" id="SSF49899">
    <property type="entry name" value="Concanavalin A-like lectins/glucanases"/>
    <property type="match status" value="1"/>
</dbReference>
<dbReference type="PANTHER" id="PTHR24103">
    <property type="entry name" value="E3 UBIQUITIN-PROTEIN LIGASE TRIM"/>
    <property type="match status" value="1"/>
</dbReference>
<evidence type="ECO:0000256" key="3">
    <source>
        <dbReference type="ARBA" id="ARBA00022833"/>
    </source>
</evidence>
<dbReference type="Pfam" id="PF00622">
    <property type="entry name" value="SPRY"/>
    <property type="match status" value="1"/>
</dbReference>
<dbReference type="InterPro" id="IPR003879">
    <property type="entry name" value="Butyrophylin_SPRY"/>
</dbReference>
<dbReference type="GeneTree" id="ENSGT01030000234669"/>
<dbReference type="EMBL" id="AFYH01203678">
    <property type="status" value="NOT_ANNOTATED_CDS"/>
    <property type="molecule type" value="Genomic_DNA"/>
</dbReference>
<dbReference type="InterPro" id="IPR003877">
    <property type="entry name" value="SPRY_dom"/>
</dbReference>
<reference evidence="9" key="2">
    <citation type="submission" date="2025-08" db="UniProtKB">
        <authorList>
            <consortium name="Ensembl"/>
        </authorList>
    </citation>
    <scope>IDENTIFICATION</scope>
</reference>
<dbReference type="HOGENOM" id="CLU_013137_0_3_1"/>